<gene>
    <name evidence="2" type="ORF">V6N12_029503</name>
</gene>
<name>A0ABR2CWP0_9ROSI</name>
<comment type="caution">
    <text evidence="2">The sequence shown here is derived from an EMBL/GenBank/DDBJ whole genome shotgun (WGS) entry which is preliminary data.</text>
</comment>
<reference evidence="2 3" key="1">
    <citation type="journal article" date="2024" name="G3 (Bethesda)">
        <title>Genome assembly of Hibiscus sabdariffa L. provides insights into metabolisms of medicinal natural products.</title>
        <authorList>
            <person name="Kim T."/>
        </authorList>
    </citation>
    <scope>NUCLEOTIDE SEQUENCE [LARGE SCALE GENOMIC DNA]</scope>
    <source>
        <strain evidence="2">TK-2024</strain>
        <tissue evidence="2">Old leaves</tissue>
    </source>
</reference>
<keyword evidence="3" id="KW-1185">Reference proteome</keyword>
<evidence type="ECO:0000256" key="1">
    <source>
        <dbReference type="SAM" id="MobiDB-lite"/>
    </source>
</evidence>
<feature type="compositionally biased region" description="Basic and acidic residues" evidence="1">
    <location>
        <begin position="9"/>
        <end position="24"/>
    </location>
</feature>
<organism evidence="2 3">
    <name type="scientific">Hibiscus sabdariffa</name>
    <name type="common">roselle</name>
    <dbReference type="NCBI Taxonomy" id="183260"/>
    <lineage>
        <taxon>Eukaryota</taxon>
        <taxon>Viridiplantae</taxon>
        <taxon>Streptophyta</taxon>
        <taxon>Embryophyta</taxon>
        <taxon>Tracheophyta</taxon>
        <taxon>Spermatophyta</taxon>
        <taxon>Magnoliopsida</taxon>
        <taxon>eudicotyledons</taxon>
        <taxon>Gunneridae</taxon>
        <taxon>Pentapetalae</taxon>
        <taxon>rosids</taxon>
        <taxon>malvids</taxon>
        <taxon>Malvales</taxon>
        <taxon>Malvaceae</taxon>
        <taxon>Malvoideae</taxon>
        <taxon>Hibiscus</taxon>
    </lineage>
</organism>
<proteinExistence type="predicted"/>
<dbReference type="EMBL" id="JBBPBM010000041">
    <property type="protein sequence ID" value="KAK8524641.1"/>
    <property type="molecule type" value="Genomic_DNA"/>
</dbReference>
<sequence length="99" mass="11493">MTKTIDMSYTKEDIGKHRDDSMPYQRKEIGKQIQKPESTNPKSFSSRLPLSLLQNKFQLKDSFFVLSNLCEKILIQVHWHGTRSRGIVDSVGELGWLRV</sequence>
<feature type="region of interest" description="Disordered" evidence="1">
    <location>
        <begin position="1"/>
        <end position="24"/>
    </location>
</feature>
<evidence type="ECO:0000313" key="2">
    <source>
        <dbReference type="EMBL" id="KAK8524641.1"/>
    </source>
</evidence>
<accession>A0ABR2CWP0</accession>
<dbReference type="Proteomes" id="UP001472677">
    <property type="component" value="Unassembled WGS sequence"/>
</dbReference>
<evidence type="ECO:0000313" key="3">
    <source>
        <dbReference type="Proteomes" id="UP001472677"/>
    </source>
</evidence>
<protein>
    <submittedName>
        <fullName evidence="2">Uncharacterized protein</fullName>
    </submittedName>
</protein>